<feature type="region of interest" description="Disordered" evidence="16">
    <location>
        <begin position="308"/>
        <end position="459"/>
    </location>
</feature>
<evidence type="ECO:0000256" key="11">
    <source>
        <dbReference type="ARBA" id="ARBA00022932"/>
    </source>
</evidence>
<evidence type="ECO:0000313" key="18">
    <source>
        <dbReference type="EMBL" id="OAQ57747.1"/>
    </source>
</evidence>
<proteinExistence type="predicted"/>
<dbReference type="Pfam" id="PF25597">
    <property type="entry name" value="SH3_retrovirus"/>
    <property type="match status" value="1"/>
</dbReference>
<dbReference type="RefSeq" id="XP_018136031.1">
    <property type="nucleotide sequence ID" value="XM_018290025.1"/>
</dbReference>
<evidence type="ECO:0000256" key="13">
    <source>
        <dbReference type="ARBA" id="ARBA00023172"/>
    </source>
</evidence>
<dbReference type="AlphaFoldDB" id="A0A179EX39"/>
<keyword evidence="9" id="KW-0229">DNA integration</keyword>
<dbReference type="GO" id="GO:0046872">
    <property type="term" value="F:metal ion binding"/>
    <property type="evidence" value="ECO:0007669"/>
    <property type="project" value="UniProtKB-KW"/>
</dbReference>
<keyword evidence="11" id="KW-0808">Transferase</keyword>
<dbReference type="OrthoDB" id="4095857at2759"/>
<dbReference type="STRING" id="1380566.A0A179EX39"/>
<keyword evidence="8" id="KW-0694">RNA-binding</keyword>
<dbReference type="InterPro" id="IPR036397">
    <property type="entry name" value="RNaseH_sf"/>
</dbReference>
<dbReference type="InterPro" id="IPR057670">
    <property type="entry name" value="SH3_retrovirus"/>
</dbReference>
<comment type="catalytic activity">
    <reaction evidence="15">
        <text>DNA(n) + a 2'-deoxyribonucleoside 5'-triphosphate = DNA(n+1) + diphosphate</text>
        <dbReference type="Rhea" id="RHEA:22508"/>
        <dbReference type="Rhea" id="RHEA-COMP:17339"/>
        <dbReference type="Rhea" id="RHEA-COMP:17340"/>
        <dbReference type="ChEBI" id="CHEBI:33019"/>
        <dbReference type="ChEBI" id="CHEBI:61560"/>
        <dbReference type="ChEBI" id="CHEBI:173112"/>
        <dbReference type="EC" id="2.7.7.7"/>
    </reaction>
</comment>
<evidence type="ECO:0000256" key="2">
    <source>
        <dbReference type="ARBA" id="ARBA00022695"/>
    </source>
</evidence>
<dbReference type="PANTHER" id="PTHR42648">
    <property type="entry name" value="TRANSPOSASE, PUTATIVE-RELATED"/>
    <property type="match status" value="1"/>
</dbReference>
<dbReference type="EMBL" id="LSBJ02000015">
    <property type="protein sequence ID" value="OAQ57747.1"/>
    <property type="molecule type" value="Genomic_DNA"/>
</dbReference>
<evidence type="ECO:0000256" key="4">
    <source>
        <dbReference type="ARBA" id="ARBA00022723"/>
    </source>
</evidence>
<keyword evidence="11" id="KW-0239">DNA-directed DNA polymerase</keyword>
<gene>
    <name evidence="18" type="ORF">VFPPC_12013</name>
</gene>
<protein>
    <submittedName>
        <fullName evidence="18">Reverse transcriptase, RNA-dependent DNA polymerase</fullName>
    </submittedName>
</protein>
<dbReference type="GO" id="GO:0003964">
    <property type="term" value="F:RNA-directed DNA polymerase activity"/>
    <property type="evidence" value="ECO:0007669"/>
    <property type="project" value="UniProtKB-KW"/>
</dbReference>
<dbReference type="GeneID" id="28854019"/>
<dbReference type="GO" id="GO:0016787">
    <property type="term" value="F:hydrolase activity"/>
    <property type="evidence" value="ECO:0007669"/>
    <property type="project" value="UniProtKB-KW"/>
</dbReference>
<dbReference type="KEGG" id="pchm:VFPPC_12013"/>
<evidence type="ECO:0000256" key="10">
    <source>
        <dbReference type="ARBA" id="ARBA00022918"/>
    </source>
</evidence>
<name>A0A179EX39_METCM</name>
<comment type="catalytic activity">
    <reaction evidence="14">
        <text>DNA(n) + a 2'-deoxyribonucleoside 5'-triphosphate = DNA(n+1) + diphosphate</text>
        <dbReference type="Rhea" id="RHEA:22508"/>
        <dbReference type="Rhea" id="RHEA-COMP:17339"/>
        <dbReference type="Rhea" id="RHEA-COMP:17340"/>
        <dbReference type="ChEBI" id="CHEBI:33019"/>
        <dbReference type="ChEBI" id="CHEBI:61560"/>
        <dbReference type="ChEBI" id="CHEBI:173112"/>
        <dbReference type="EC" id="2.7.7.49"/>
    </reaction>
</comment>
<feature type="compositionally biased region" description="Acidic residues" evidence="16">
    <location>
        <begin position="350"/>
        <end position="359"/>
    </location>
</feature>
<feature type="compositionally biased region" description="Basic and acidic residues" evidence="16">
    <location>
        <begin position="418"/>
        <end position="459"/>
    </location>
</feature>
<keyword evidence="7" id="KW-0460">Magnesium</keyword>
<feature type="compositionally biased region" description="Acidic residues" evidence="16">
    <location>
        <begin position="321"/>
        <end position="338"/>
    </location>
</feature>
<dbReference type="PROSITE" id="PS50994">
    <property type="entry name" value="INTEGRASE"/>
    <property type="match status" value="1"/>
</dbReference>
<evidence type="ECO:0000256" key="1">
    <source>
        <dbReference type="ARBA" id="ARBA00022578"/>
    </source>
</evidence>
<dbReference type="Proteomes" id="UP000078397">
    <property type="component" value="Unassembled WGS sequence"/>
</dbReference>
<keyword evidence="19" id="KW-1185">Reference proteome</keyword>
<evidence type="ECO:0000256" key="5">
    <source>
        <dbReference type="ARBA" id="ARBA00022759"/>
    </source>
</evidence>
<evidence type="ECO:0000256" key="7">
    <source>
        <dbReference type="ARBA" id="ARBA00022842"/>
    </source>
</evidence>
<evidence type="ECO:0000256" key="16">
    <source>
        <dbReference type="SAM" id="MobiDB-lite"/>
    </source>
</evidence>
<keyword evidence="5" id="KW-0255">Endonuclease</keyword>
<evidence type="ECO:0000256" key="6">
    <source>
        <dbReference type="ARBA" id="ARBA00022801"/>
    </source>
</evidence>
<evidence type="ECO:0000256" key="12">
    <source>
        <dbReference type="ARBA" id="ARBA00023125"/>
    </source>
</evidence>
<evidence type="ECO:0000256" key="3">
    <source>
        <dbReference type="ARBA" id="ARBA00022722"/>
    </source>
</evidence>
<feature type="compositionally biased region" description="Acidic residues" evidence="16">
    <location>
        <begin position="367"/>
        <end position="378"/>
    </location>
</feature>
<dbReference type="GO" id="GO:0032196">
    <property type="term" value="P:transposition"/>
    <property type="evidence" value="ECO:0007669"/>
    <property type="project" value="UniProtKB-KW"/>
</dbReference>
<comment type="caution">
    <text evidence="18">The sequence shown here is derived from an EMBL/GenBank/DDBJ whole genome shotgun (WGS) entry which is preliminary data.</text>
</comment>
<dbReference type="GO" id="GO:0004519">
    <property type="term" value="F:endonuclease activity"/>
    <property type="evidence" value="ECO:0007669"/>
    <property type="project" value="UniProtKB-KW"/>
</dbReference>
<accession>A0A179EX39</accession>
<dbReference type="InterPro" id="IPR012337">
    <property type="entry name" value="RNaseH-like_sf"/>
</dbReference>
<dbReference type="PANTHER" id="PTHR42648:SF11">
    <property type="entry name" value="TRANSPOSON TY4-P GAG-POL POLYPROTEIN"/>
    <property type="match status" value="1"/>
</dbReference>
<dbReference type="GO" id="GO:0003723">
    <property type="term" value="F:RNA binding"/>
    <property type="evidence" value="ECO:0007669"/>
    <property type="project" value="UniProtKB-KW"/>
</dbReference>
<dbReference type="GO" id="GO:0006310">
    <property type="term" value="P:DNA recombination"/>
    <property type="evidence" value="ECO:0007669"/>
    <property type="project" value="UniProtKB-KW"/>
</dbReference>
<evidence type="ECO:0000256" key="14">
    <source>
        <dbReference type="ARBA" id="ARBA00048173"/>
    </source>
</evidence>
<keyword evidence="4" id="KW-0479">Metal-binding</keyword>
<feature type="domain" description="Integrase catalytic" evidence="17">
    <location>
        <begin position="58"/>
        <end position="234"/>
    </location>
</feature>
<reference evidence="18 19" key="1">
    <citation type="journal article" date="2016" name="PLoS Pathog.">
        <title>Biosynthesis of antibiotic leucinostatins in bio-control fungus Purpureocillium lilacinum and their inhibition on phytophthora revealed by genome mining.</title>
        <authorList>
            <person name="Wang G."/>
            <person name="Liu Z."/>
            <person name="Lin R."/>
            <person name="Li E."/>
            <person name="Mao Z."/>
            <person name="Ling J."/>
            <person name="Yang Y."/>
            <person name="Yin W.B."/>
            <person name="Xie B."/>
        </authorList>
    </citation>
    <scope>NUCLEOTIDE SEQUENCE [LARGE SCALE GENOMIC DNA]</scope>
    <source>
        <strain evidence="18">170</strain>
    </source>
</reference>
<dbReference type="GO" id="GO:0005634">
    <property type="term" value="C:nucleus"/>
    <property type="evidence" value="ECO:0007669"/>
    <property type="project" value="UniProtKB-ARBA"/>
</dbReference>
<evidence type="ECO:0000313" key="19">
    <source>
        <dbReference type="Proteomes" id="UP000078397"/>
    </source>
</evidence>
<evidence type="ECO:0000259" key="17">
    <source>
        <dbReference type="PROSITE" id="PS50994"/>
    </source>
</evidence>
<evidence type="ECO:0000256" key="8">
    <source>
        <dbReference type="ARBA" id="ARBA00022884"/>
    </source>
</evidence>
<evidence type="ECO:0000256" key="15">
    <source>
        <dbReference type="ARBA" id="ARBA00049244"/>
    </source>
</evidence>
<keyword evidence="13" id="KW-0233">DNA recombination</keyword>
<dbReference type="InterPro" id="IPR001584">
    <property type="entry name" value="Integrase_cat-core"/>
</dbReference>
<organism evidence="18 19">
    <name type="scientific">Pochonia chlamydosporia 170</name>
    <dbReference type="NCBI Taxonomy" id="1380566"/>
    <lineage>
        <taxon>Eukaryota</taxon>
        <taxon>Fungi</taxon>
        <taxon>Dikarya</taxon>
        <taxon>Ascomycota</taxon>
        <taxon>Pezizomycotina</taxon>
        <taxon>Sordariomycetes</taxon>
        <taxon>Hypocreomycetidae</taxon>
        <taxon>Hypocreales</taxon>
        <taxon>Clavicipitaceae</taxon>
        <taxon>Pochonia</taxon>
    </lineage>
</organism>
<dbReference type="Gene3D" id="3.30.420.10">
    <property type="entry name" value="Ribonuclease H-like superfamily/Ribonuclease H"/>
    <property type="match status" value="1"/>
</dbReference>
<keyword evidence="1" id="KW-0815">Transposition</keyword>
<dbReference type="GO" id="GO:0015074">
    <property type="term" value="P:DNA integration"/>
    <property type="evidence" value="ECO:0007669"/>
    <property type="project" value="UniProtKB-KW"/>
</dbReference>
<keyword evidence="3" id="KW-0540">Nuclease</keyword>
<dbReference type="SUPFAM" id="SSF53098">
    <property type="entry name" value="Ribonuclease H-like"/>
    <property type="match status" value="1"/>
</dbReference>
<feature type="compositionally biased region" description="Polar residues" evidence="16">
    <location>
        <begin position="402"/>
        <end position="415"/>
    </location>
</feature>
<dbReference type="InterPro" id="IPR039537">
    <property type="entry name" value="Retrotran_Ty1/copia-like"/>
</dbReference>
<dbReference type="GO" id="GO:0003887">
    <property type="term" value="F:DNA-directed DNA polymerase activity"/>
    <property type="evidence" value="ECO:0007669"/>
    <property type="project" value="UniProtKB-KW"/>
</dbReference>
<keyword evidence="10 18" id="KW-0695">RNA-directed DNA polymerase</keyword>
<sequence>MAQSLTQKMPQRLLHARLGHPGKHMEGKLNTLMDDLGNQSFCPPFCSSCTEAKMTRNVAREPMSIVTEKLERVHMDLWGPVEPSLQGMKYMLTITDQATGRIWVYFSRDKMRIIEKIKAWVVVAEAECRQYGKGEKVMAMRFDRGKEFLNEAMKVFCTGRAIRIEPTVGYHPEGNGISERSMRTISERGAAMRHEMDLPAGYWEFSNATAAYLRNRGVVKGMAKSPWEVWAVWRGEKPRAGHLRVFGCPAWVLIPEEKRTKLRKKAWQGVFVGYKEETDKIYLVWNPADKRVHEARFVEFDEGKYMDNTVGEVSQSQHDDEKEDAMEHEEFTDDETDAGDSAKDRITDQEATDVEDEGGEGTNGDPTDQDTADSEEEPHGDTIIVNTEEADKSPTGAEEMLSPSNNANSNQLKTRSQIRRDAVALKRAEKQQAELERRQREEQRVAERLKKRGESSRKERAMVARALLQPNTDIYDFDPKKLTFRQAMEGSEKDKWLGAIDECGVELDYVE</sequence>
<dbReference type="GO" id="GO:0003677">
    <property type="term" value="F:DNA binding"/>
    <property type="evidence" value="ECO:0007669"/>
    <property type="project" value="UniProtKB-KW"/>
</dbReference>
<evidence type="ECO:0000256" key="9">
    <source>
        <dbReference type="ARBA" id="ARBA00022908"/>
    </source>
</evidence>
<keyword evidence="12" id="KW-0238">DNA-binding</keyword>
<keyword evidence="6" id="KW-0378">Hydrolase</keyword>
<keyword evidence="2" id="KW-0548">Nucleotidyltransferase</keyword>